<keyword evidence="1" id="KW-0732">Signal</keyword>
<dbReference type="RefSeq" id="WP_345066303.1">
    <property type="nucleotide sequence ID" value="NZ_BAABGR010000015.1"/>
</dbReference>
<comment type="caution">
    <text evidence="2">The sequence shown here is derived from an EMBL/GenBank/DDBJ whole genome shotgun (WGS) entry which is preliminary data.</text>
</comment>
<feature type="chain" id="PRO_5046498455" description="DUF1735 domain-containing protein" evidence="1">
    <location>
        <begin position="25"/>
        <end position="330"/>
    </location>
</feature>
<proteinExistence type="predicted"/>
<evidence type="ECO:0000256" key="1">
    <source>
        <dbReference type="SAM" id="SignalP"/>
    </source>
</evidence>
<accession>A0ABP8R0U0</accession>
<gene>
    <name evidence="2" type="ORF">GCM10023173_12790</name>
</gene>
<reference evidence="3" key="1">
    <citation type="journal article" date="2019" name="Int. J. Syst. Evol. Microbiol.">
        <title>The Global Catalogue of Microorganisms (GCM) 10K type strain sequencing project: providing services to taxonomists for standard genome sequencing and annotation.</title>
        <authorList>
            <consortium name="The Broad Institute Genomics Platform"/>
            <consortium name="The Broad Institute Genome Sequencing Center for Infectious Disease"/>
            <person name="Wu L."/>
            <person name="Ma J."/>
        </authorList>
    </citation>
    <scope>NUCLEOTIDE SEQUENCE [LARGE SCALE GENOMIC DNA]</scope>
    <source>
        <strain evidence="3">JCM 17858</strain>
    </source>
</reference>
<dbReference type="PROSITE" id="PS51257">
    <property type="entry name" value="PROKAR_LIPOPROTEIN"/>
    <property type="match status" value="1"/>
</dbReference>
<sequence length="330" mass="36669">MKTKFNCTLIALALSATISLFSCKNETEVISQLANPSSIEFNHIRQKALEDISIKKGFKAEEGLEFTTDKGTKIKVPANCLLDNNNTLVTGEVTLSFVEMYDRGNMVITNKPLMGKNENGDLLPLITGGQFNIEVYKNNQKLKPGCPFYVNIPAGLTGGLDSDMKLWFGNIDEEGDLTWEEVTGEGNQGKRAGITPNSDYATYDIWSNEFGWTNVDRFAGEPDPKAQIKVTVPAAYNHTNSAVYLSYENEQNLLARLDIYDSQEHFFTEHYGFLPVGKNVHIIFTSESNGSIVYAIKKVTIAPNAIFNISENELALTSKENLINQINNLN</sequence>
<organism evidence="2 3">
    <name type="scientific">Sphingobacterium thermophilum</name>
    <dbReference type="NCBI Taxonomy" id="768534"/>
    <lineage>
        <taxon>Bacteria</taxon>
        <taxon>Pseudomonadati</taxon>
        <taxon>Bacteroidota</taxon>
        <taxon>Sphingobacteriia</taxon>
        <taxon>Sphingobacteriales</taxon>
        <taxon>Sphingobacteriaceae</taxon>
        <taxon>Sphingobacterium</taxon>
    </lineage>
</organism>
<evidence type="ECO:0008006" key="4">
    <source>
        <dbReference type="Google" id="ProtNLM"/>
    </source>
</evidence>
<protein>
    <recommendedName>
        <fullName evidence="4">DUF1735 domain-containing protein</fullName>
    </recommendedName>
</protein>
<evidence type="ECO:0000313" key="2">
    <source>
        <dbReference type="EMBL" id="GAA4515234.1"/>
    </source>
</evidence>
<evidence type="ECO:0000313" key="3">
    <source>
        <dbReference type="Proteomes" id="UP001500394"/>
    </source>
</evidence>
<dbReference type="Proteomes" id="UP001500394">
    <property type="component" value="Unassembled WGS sequence"/>
</dbReference>
<keyword evidence="3" id="KW-1185">Reference proteome</keyword>
<name>A0ABP8R0U0_9SPHI</name>
<feature type="signal peptide" evidence="1">
    <location>
        <begin position="1"/>
        <end position="24"/>
    </location>
</feature>
<dbReference type="EMBL" id="BAABGR010000015">
    <property type="protein sequence ID" value="GAA4515234.1"/>
    <property type="molecule type" value="Genomic_DNA"/>
</dbReference>